<feature type="transmembrane region" description="Helical" evidence="6">
    <location>
        <begin position="94"/>
        <end position="110"/>
    </location>
</feature>
<dbReference type="InterPro" id="IPR050189">
    <property type="entry name" value="MFS_Efflux_Transporters"/>
</dbReference>
<feature type="transmembrane region" description="Helical" evidence="6">
    <location>
        <begin position="369"/>
        <end position="389"/>
    </location>
</feature>
<evidence type="ECO:0000256" key="3">
    <source>
        <dbReference type="ARBA" id="ARBA00022692"/>
    </source>
</evidence>
<dbReference type="GO" id="GO:0022857">
    <property type="term" value="F:transmembrane transporter activity"/>
    <property type="evidence" value="ECO:0007669"/>
    <property type="project" value="InterPro"/>
</dbReference>
<keyword evidence="9" id="KW-1185">Reference proteome</keyword>
<keyword evidence="2" id="KW-1003">Cell membrane</keyword>
<feature type="transmembrane region" description="Helical" evidence="6">
    <location>
        <begin position="337"/>
        <end position="357"/>
    </location>
</feature>
<comment type="caution">
    <text evidence="8">The sequence shown here is derived from an EMBL/GenBank/DDBJ whole genome shotgun (WGS) entry which is preliminary data.</text>
</comment>
<dbReference type="PANTHER" id="PTHR43124:SF3">
    <property type="entry name" value="CHLORAMPHENICOL EFFLUX PUMP RV0191"/>
    <property type="match status" value="1"/>
</dbReference>
<comment type="subcellular location">
    <subcellularLocation>
        <location evidence="1">Cell membrane</location>
        <topology evidence="1">Multi-pass membrane protein</topology>
    </subcellularLocation>
</comment>
<dbReference type="InterPro" id="IPR020846">
    <property type="entry name" value="MFS_dom"/>
</dbReference>
<evidence type="ECO:0000256" key="2">
    <source>
        <dbReference type="ARBA" id="ARBA00022475"/>
    </source>
</evidence>
<protein>
    <submittedName>
        <fullName evidence="8">MFS transporter</fullName>
    </submittedName>
</protein>
<proteinExistence type="predicted"/>
<sequence length="436" mass="48192">MLLGISSFLMIFNETHVLKDTKPSWFYLVLLILSGEAIFILPFVLPRVFRPTVLDVLEVDNVQLGLCFSVYGLVAMGSYILGGPLADKYPPRKLIAIALWLTAIGGFLFVQYPDLWLLQILYGWWGFTTIFLFWAPMIKATRVWGGANSQGKAFGFLDGGRGFTGALFSLLGVVVFSFFLSDYPADASLGQRKEAFTYVLYSSSVIIILIGILVWFFMKTRDTGEKEILERISWEDVKQVLKLPSVWLLMVIILCGYVGYKITDIISQYAEEVMHYDQVDAAKVGTLLQFLRPATGIIFGLIADRLKITWLLVVSFVLTLLGGLLFASGIIAPTTTLLFFMSVVVIAAGVYATRALYFGVMQVGKIPLTLTGTAVGLISLVGYTPDVFAGPAYGMLLDAHPGEELGHQHVFWMLSAFAFIGGVAALVYHRKYGKTP</sequence>
<name>A0A6I5KVV8_9FLAO</name>
<feature type="transmembrane region" description="Helical" evidence="6">
    <location>
        <begin position="409"/>
        <end position="428"/>
    </location>
</feature>
<gene>
    <name evidence="8" type="ORF">GTK07_11235</name>
</gene>
<evidence type="ECO:0000259" key="7">
    <source>
        <dbReference type="PROSITE" id="PS50850"/>
    </source>
</evidence>
<evidence type="ECO:0000256" key="1">
    <source>
        <dbReference type="ARBA" id="ARBA00004651"/>
    </source>
</evidence>
<evidence type="ECO:0000256" key="6">
    <source>
        <dbReference type="SAM" id="Phobius"/>
    </source>
</evidence>
<feature type="transmembrane region" description="Helical" evidence="6">
    <location>
        <begin position="25"/>
        <end position="49"/>
    </location>
</feature>
<feature type="transmembrane region" description="Helical" evidence="6">
    <location>
        <begin position="239"/>
        <end position="260"/>
    </location>
</feature>
<dbReference type="AlphaFoldDB" id="A0A6I5KVV8"/>
<keyword evidence="3 6" id="KW-0812">Transmembrane</keyword>
<feature type="transmembrane region" description="Helical" evidence="6">
    <location>
        <begin position="199"/>
        <end position="218"/>
    </location>
</feature>
<dbReference type="GO" id="GO:0005886">
    <property type="term" value="C:plasma membrane"/>
    <property type="evidence" value="ECO:0007669"/>
    <property type="project" value="UniProtKB-SubCell"/>
</dbReference>
<dbReference type="PANTHER" id="PTHR43124">
    <property type="entry name" value="PURINE EFFLUX PUMP PBUE"/>
    <property type="match status" value="1"/>
</dbReference>
<reference evidence="8 9" key="1">
    <citation type="submission" date="2020-01" db="EMBL/GenBank/DDBJ databases">
        <title>Muricauda sediminis sp.nov. 40Bstr401.</title>
        <authorList>
            <person name="Xue Z."/>
            <person name="Zhu S."/>
            <person name="Ren N."/>
            <person name="Chen T."/>
            <person name="Chen X."/>
            <person name="Chen J."/>
            <person name="Yang J."/>
        </authorList>
    </citation>
    <scope>NUCLEOTIDE SEQUENCE [LARGE SCALE GENOMIC DNA]</scope>
    <source>
        <strain evidence="8 9">40Bstr401</strain>
    </source>
</reference>
<accession>A0A6I5KVV8</accession>
<evidence type="ECO:0000256" key="5">
    <source>
        <dbReference type="ARBA" id="ARBA00023136"/>
    </source>
</evidence>
<evidence type="ECO:0000313" key="9">
    <source>
        <dbReference type="Proteomes" id="UP000468707"/>
    </source>
</evidence>
<feature type="transmembrane region" description="Helical" evidence="6">
    <location>
        <begin position="61"/>
        <end position="82"/>
    </location>
</feature>
<evidence type="ECO:0000256" key="4">
    <source>
        <dbReference type="ARBA" id="ARBA00022989"/>
    </source>
</evidence>
<keyword evidence="5 6" id="KW-0472">Membrane</keyword>
<dbReference type="SUPFAM" id="SSF103473">
    <property type="entry name" value="MFS general substrate transporter"/>
    <property type="match status" value="1"/>
</dbReference>
<dbReference type="InterPro" id="IPR036259">
    <property type="entry name" value="MFS_trans_sf"/>
</dbReference>
<feature type="transmembrane region" description="Helical" evidence="6">
    <location>
        <begin position="284"/>
        <end position="303"/>
    </location>
</feature>
<evidence type="ECO:0000313" key="8">
    <source>
        <dbReference type="EMBL" id="NDV43899.1"/>
    </source>
</evidence>
<organism evidence="8 9">
    <name type="scientific">Flagellimonas sediminis</name>
    <dbReference type="NCBI Taxonomy" id="2696468"/>
    <lineage>
        <taxon>Bacteria</taxon>
        <taxon>Pseudomonadati</taxon>
        <taxon>Bacteroidota</taxon>
        <taxon>Flavobacteriia</taxon>
        <taxon>Flavobacteriales</taxon>
        <taxon>Flavobacteriaceae</taxon>
        <taxon>Flagellimonas</taxon>
    </lineage>
</organism>
<feature type="domain" description="Major facilitator superfamily (MFS) profile" evidence="7">
    <location>
        <begin position="1"/>
        <end position="433"/>
    </location>
</feature>
<dbReference type="Gene3D" id="1.20.1250.20">
    <property type="entry name" value="MFS general substrate transporter like domains"/>
    <property type="match status" value="2"/>
</dbReference>
<dbReference type="CDD" id="cd06174">
    <property type="entry name" value="MFS"/>
    <property type="match status" value="1"/>
</dbReference>
<feature type="transmembrane region" description="Helical" evidence="6">
    <location>
        <begin position="116"/>
        <end position="138"/>
    </location>
</feature>
<keyword evidence="4 6" id="KW-1133">Transmembrane helix</keyword>
<dbReference type="InterPro" id="IPR011701">
    <property type="entry name" value="MFS"/>
</dbReference>
<dbReference type="PROSITE" id="PS50850">
    <property type="entry name" value="MFS"/>
    <property type="match status" value="1"/>
</dbReference>
<dbReference type="Pfam" id="PF07690">
    <property type="entry name" value="MFS_1"/>
    <property type="match status" value="1"/>
</dbReference>
<dbReference type="EMBL" id="JAAAMI010000005">
    <property type="protein sequence ID" value="NDV43899.1"/>
    <property type="molecule type" value="Genomic_DNA"/>
</dbReference>
<feature type="transmembrane region" description="Helical" evidence="6">
    <location>
        <begin position="159"/>
        <end position="179"/>
    </location>
</feature>
<feature type="transmembrane region" description="Helical" evidence="6">
    <location>
        <begin position="310"/>
        <end position="331"/>
    </location>
</feature>
<dbReference type="Proteomes" id="UP000468707">
    <property type="component" value="Unassembled WGS sequence"/>
</dbReference>